<reference evidence="2 3" key="1">
    <citation type="journal article" date="2015" name="Sci. Rep.">
        <title>Genome of the facultative scuticociliatosis pathogen Pseudocohnilembus persalinus provides insight into its virulence through horizontal gene transfer.</title>
        <authorList>
            <person name="Xiong J."/>
            <person name="Wang G."/>
            <person name="Cheng J."/>
            <person name="Tian M."/>
            <person name="Pan X."/>
            <person name="Warren A."/>
            <person name="Jiang C."/>
            <person name="Yuan D."/>
            <person name="Miao W."/>
        </authorList>
    </citation>
    <scope>NUCLEOTIDE SEQUENCE [LARGE SCALE GENOMIC DNA]</scope>
    <source>
        <strain evidence="2">36N120E</strain>
    </source>
</reference>
<dbReference type="InParanoid" id="A0A0V0QU23"/>
<dbReference type="EMBL" id="LDAU01000104">
    <property type="protein sequence ID" value="KRX05775.1"/>
    <property type="molecule type" value="Genomic_DNA"/>
</dbReference>
<dbReference type="Proteomes" id="UP000054937">
    <property type="component" value="Unassembled WGS sequence"/>
</dbReference>
<accession>A0A0V0QU23</accession>
<feature type="compositionally biased region" description="Low complexity" evidence="1">
    <location>
        <begin position="196"/>
        <end position="208"/>
    </location>
</feature>
<evidence type="ECO:0000313" key="2">
    <source>
        <dbReference type="EMBL" id="KRX05775.1"/>
    </source>
</evidence>
<organism evidence="2 3">
    <name type="scientific">Pseudocohnilembus persalinus</name>
    <name type="common">Ciliate</name>
    <dbReference type="NCBI Taxonomy" id="266149"/>
    <lineage>
        <taxon>Eukaryota</taxon>
        <taxon>Sar</taxon>
        <taxon>Alveolata</taxon>
        <taxon>Ciliophora</taxon>
        <taxon>Intramacronucleata</taxon>
        <taxon>Oligohymenophorea</taxon>
        <taxon>Scuticociliatia</taxon>
        <taxon>Philasterida</taxon>
        <taxon>Pseudocohnilembidae</taxon>
        <taxon>Pseudocohnilembus</taxon>
    </lineage>
</organism>
<keyword evidence="3" id="KW-1185">Reference proteome</keyword>
<evidence type="ECO:0000313" key="3">
    <source>
        <dbReference type="Proteomes" id="UP000054937"/>
    </source>
</evidence>
<proteinExistence type="predicted"/>
<gene>
    <name evidence="2" type="ORF">PPERSA_02307</name>
</gene>
<feature type="region of interest" description="Disordered" evidence="1">
    <location>
        <begin position="185"/>
        <end position="208"/>
    </location>
</feature>
<sequence length="208" mass="25019">MKQQNKIVLTEQALKLAEEIKNDLQEEEEIRKEDFMLKTQTQQQIEHRAISQWSIKYWSQNNLQDQNLPQISKNESINFFNQKNIQKHNQGSGFDPKKFYLYEVQSHNQQRKLNKMNCFNSHVQVEKQLEQQNHLKTLKNIKDEKYSQLKCLIQEKYKLKQQENEKIFQVNQIDDSNIENKNLSKNQIIQDKKQNPKSSKQNQNKNQS</sequence>
<comment type="caution">
    <text evidence="2">The sequence shown here is derived from an EMBL/GenBank/DDBJ whole genome shotgun (WGS) entry which is preliminary data.</text>
</comment>
<evidence type="ECO:0000256" key="1">
    <source>
        <dbReference type="SAM" id="MobiDB-lite"/>
    </source>
</evidence>
<dbReference type="AlphaFoldDB" id="A0A0V0QU23"/>
<protein>
    <submittedName>
        <fullName evidence="2">Uncharacterized protein</fullName>
    </submittedName>
</protein>
<name>A0A0V0QU23_PSEPJ</name>